<gene>
    <name evidence="6" type="ORF">FFLO_00844</name>
</gene>
<keyword evidence="2 3" id="KW-0539">Nucleus</keyword>
<name>A0A8K0JR06_9TREE</name>
<evidence type="ECO:0000256" key="3">
    <source>
        <dbReference type="PROSITE-ProRule" id="PRU00267"/>
    </source>
</evidence>
<organism evidence="6 7">
    <name type="scientific">Filobasidium floriforme</name>
    <dbReference type="NCBI Taxonomy" id="5210"/>
    <lineage>
        <taxon>Eukaryota</taxon>
        <taxon>Fungi</taxon>
        <taxon>Dikarya</taxon>
        <taxon>Basidiomycota</taxon>
        <taxon>Agaricomycotina</taxon>
        <taxon>Tremellomycetes</taxon>
        <taxon>Filobasidiales</taxon>
        <taxon>Filobasidiaceae</taxon>
        <taxon>Filobasidium</taxon>
    </lineage>
</organism>
<dbReference type="Pfam" id="PF00505">
    <property type="entry name" value="HMG_box"/>
    <property type="match status" value="1"/>
</dbReference>
<dbReference type="CDD" id="cd01389">
    <property type="entry name" value="HMG-box_ROX1-like"/>
    <property type="match status" value="1"/>
</dbReference>
<dbReference type="OrthoDB" id="6247875at2759"/>
<dbReference type="GO" id="GO:0000981">
    <property type="term" value="F:DNA-binding transcription factor activity, RNA polymerase II-specific"/>
    <property type="evidence" value="ECO:0007669"/>
    <property type="project" value="TreeGrafter"/>
</dbReference>
<accession>A0A8K0JR06</accession>
<feature type="domain" description="HMG box" evidence="5">
    <location>
        <begin position="129"/>
        <end position="198"/>
    </location>
</feature>
<feature type="region of interest" description="Disordered" evidence="4">
    <location>
        <begin position="28"/>
        <end position="49"/>
    </location>
</feature>
<evidence type="ECO:0000259" key="5">
    <source>
        <dbReference type="PROSITE" id="PS50118"/>
    </source>
</evidence>
<evidence type="ECO:0000313" key="7">
    <source>
        <dbReference type="Proteomes" id="UP000812966"/>
    </source>
</evidence>
<feature type="compositionally biased region" description="Basic residues" evidence="4">
    <location>
        <begin position="114"/>
        <end position="125"/>
    </location>
</feature>
<dbReference type="GO" id="GO:0005634">
    <property type="term" value="C:nucleus"/>
    <property type="evidence" value="ECO:0007669"/>
    <property type="project" value="UniProtKB-UniRule"/>
</dbReference>
<dbReference type="EMBL" id="JABELV010000010">
    <property type="protein sequence ID" value="KAG7571171.1"/>
    <property type="molecule type" value="Genomic_DNA"/>
</dbReference>
<dbReference type="Gene3D" id="1.10.30.10">
    <property type="entry name" value="High mobility group box domain"/>
    <property type="match status" value="1"/>
</dbReference>
<dbReference type="PROSITE" id="PS50118">
    <property type="entry name" value="HMG_BOX_2"/>
    <property type="match status" value="1"/>
</dbReference>
<evidence type="ECO:0000256" key="4">
    <source>
        <dbReference type="SAM" id="MobiDB-lite"/>
    </source>
</evidence>
<keyword evidence="7" id="KW-1185">Reference proteome</keyword>
<sequence>MTYVLNRTEAIPSRLEMYKGFATERMLQDGSASPPEIHSAVRTSDGPGRHQLSDLPVHEVEQDLLGAIFGDHEPVRNGGLTALNQTGNATPTQNAGDQVLAPSATEILLQKDNKKGKKSHARKQPNGHIPRPRNAFILFRKHITDNDLIPTSVEVKHQNISVVAAKMWAEAPPNVKAEFTEAARIEKEEHARLYPNYRYQPAYRRTDIVRRRVRKDPIEDQKCDAVANLLIQGASGDQLESEVKETLAQQAPEPVAPEQIKLVNKRGRRRRKDAPGELSKGAVRAQRAAARAKAMREQWMDTNILLNGMQTRNLAAKRAAQDNQNMNQQFTGHPMFQDPFDMPYDDGLYDDAYEQPYDLRPEQFEDDVFYHQGAMRGPVMQFHPDDQFSPLDDRPREYLWDQQQPGYMNAPPPPMPLHQDDYGMYQPMQDHDQQIGHAEFNEPAYQQMPGYPIDNIDASRLPTPRTAGRFDMQPMLTAYLPPDPEPDALAYGYPPPESPLRTQQGDLDQIYPFSNPVADNYGTSGRPADIIAGRWAQQVGQFGNDNGVDPEYEQDNAPLPAFATESEGSKQQADQTNNWFPPVDNNILPSEGIDFGEQPRLFNEIWEQEPPILPLDPDMEDYQQAVREQDEMQMLTAR</sequence>
<dbReference type="SUPFAM" id="SSF47095">
    <property type="entry name" value="HMG-box"/>
    <property type="match status" value="1"/>
</dbReference>
<proteinExistence type="predicted"/>
<protein>
    <recommendedName>
        <fullName evidence="5">HMG box domain-containing protein</fullName>
    </recommendedName>
</protein>
<dbReference type="PANTHER" id="PTHR45789:SF2">
    <property type="entry name" value="FI18025P1"/>
    <property type="match status" value="1"/>
</dbReference>
<dbReference type="AlphaFoldDB" id="A0A8K0JR06"/>
<evidence type="ECO:0000256" key="2">
    <source>
        <dbReference type="ARBA" id="ARBA00023242"/>
    </source>
</evidence>
<dbReference type="InterPro" id="IPR036910">
    <property type="entry name" value="HMG_box_dom_sf"/>
</dbReference>
<dbReference type="SMART" id="SM00398">
    <property type="entry name" value="HMG"/>
    <property type="match status" value="1"/>
</dbReference>
<feature type="region of interest" description="Disordered" evidence="4">
    <location>
        <begin position="111"/>
        <end position="131"/>
    </location>
</feature>
<evidence type="ECO:0000313" key="6">
    <source>
        <dbReference type="EMBL" id="KAG7571171.1"/>
    </source>
</evidence>
<dbReference type="InterPro" id="IPR051356">
    <property type="entry name" value="SOX/SOX-like_TF"/>
</dbReference>
<feature type="DNA-binding region" description="HMG box" evidence="3">
    <location>
        <begin position="129"/>
        <end position="198"/>
    </location>
</feature>
<dbReference type="InterPro" id="IPR009071">
    <property type="entry name" value="HMG_box_dom"/>
</dbReference>
<comment type="caution">
    <text evidence="6">The sequence shown here is derived from an EMBL/GenBank/DDBJ whole genome shotgun (WGS) entry which is preliminary data.</text>
</comment>
<keyword evidence="1 3" id="KW-0238">DNA-binding</keyword>
<dbReference type="GO" id="GO:0000978">
    <property type="term" value="F:RNA polymerase II cis-regulatory region sequence-specific DNA binding"/>
    <property type="evidence" value="ECO:0007669"/>
    <property type="project" value="TreeGrafter"/>
</dbReference>
<evidence type="ECO:0000256" key="1">
    <source>
        <dbReference type="ARBA" id="ARBA00023125"/>
    </source>
</evidence>
<dbReference type="PANTHER" id="PTHR45789">
    <property type="entry name" value="FI18025P1"/>
    <property type="match status" value="1"/>
</dbReference>
<reference evidence="6" key="1">
    <citation type="submission" date="2020-04" db="EMBL/GenBank/DDBJ databases">
        <title>Analysis of mating type loci in Filobasidium floriforme.</title>
        <authorList>
            <person name="Nowrousian M."/>
        </authorList>
    </citation>
    <scope>NUCLEOTIDE SEQUENCE</scope>
    <source>
        <strain evidence="6">CBS 6242</strain>
    </source>
</reference>
<dbReference type="Proteomes" id="UP000812966">
    <property type="component" value="Unassembled WGS sequence"/>
</dbReference>